<evidence type="ECO:0000313" key="3">
    <source>
        <dbReference type="EMBL" id="MFC7382845.1"/>
    </source>
</evidence>
<keyword evidence="2" id="KW-1133">Transmembrane helix</keyword>
<evidence type="ECO:0000256" key="2">
    <source>
        <dbReference type="SAM" id="Phobius"/>
    </source>
</evidence>
<keyword evidence="4" id="KW-1185">Reference proteome</keyword>
<reference evidence="4" key="1">
    <citation type="journal article" date="2019" name="Int. J. Syst. Evol. Microbiol.">
        <title>The Global Catalogue of Microorganisms (GCM) 10K type strain sequencing project: providing services to taxonomists for standard genome sequencing and annotation.</title>
        <authorList>
            <consortium name="The Broad Institute Genomics Platform"/>
            <consortium name="The Broad Institute Genome Sequencing Center for Infectious Disease"/>
            <person name="Wu L."/>
            <person name="Ma J."/>
        </authorList>
    </citation>
    <scope>NUCLEOTIDE SEQUENCE [LARGE SCALE GENOMIC DNA]</scope>
    <source>
        <strain evidence="4">CECT 7649</strain>
    </source>
</reference>
<feature type="transmembrane region" description="Helical" evidence="2">
    <location>
        <begin position="67"/>
        <end position="86"/>
    </location>
</feature>
<proteinExistence type="predicted"/>
<evidence type="ECO:0008006" key="5">
    <source>
        <dbReference type="Google" id="ProtNLM"/>
    </source>
</evidence>
<feature type="compositionally biased region" description="Low complexity" evidence="1">
    <location>
        <begin position="1"/>
        <end position="11"/>
    </location>
</feature>
<evidence type="ECO:0000256" key="1">
    <source>
        <dbReference type="SAM" id="MobiDB-lite"/>
    </source>
</evidence>
<keyword evidence="2" id="KW-0472">Membrane</keyword>
<sequence>MTYPQQHGPQGHPQPYPQGYPQQAYMPPPGQPPYGYRPEPKNGLGLAAVIVGGIGILFGFVPLTFWVAGPLALTSIALGLAGIARVRRGTATNQAVSSIGLVLGVLAAGFSIWGAVTFFGALNDLSDSLKSPETRASEGIAELSKCFQDHKGEPDVLEKCTK</sequence>
<organism evidence="3 4">
    <name type="scientific">Sphaerisporangium rhizosphaerae</name>
    <dbReference type="NCBI Taxonomy" id="2269375"/>
    <lineage>
        <taxon>Bacteria</taxon>
        <taxon>Bacillati</taxon>
        <taxon>Actinomycetota</taxon>
        <taxon>Actinomycetes</taxon>
        <taxon>Streptosporangiales</taxon>
        <taxon>Streptosporangiaceae</taxon>
        <taxon>Sphaerisporangium</taxon>
    </lineage>
</organism>
<feature type="transmembrane region" description="Helical" evidence="2">
    <location>
        <begin position="98"/>
        <end position="122"/>
    </location>
</feature>
<accession>A0ABW2P492</accession>
<evidence type="ECO:0000313" key="4">
    <source>
        <dbReference type="Proteomes" id="UP001596496"/>
    </source>
</evidence>
<keyword evidence="2" id="KW-0812">Transmembrane</keyword>
<dbReference type="Proteomes" id="UP001596496">
    <property type="component" value="Unassembled WGS sequence"/>
</dbReference>
<dbReference type="EMBL" id="JBHTCG010000006">
    <property type="protein sequence ID" value="MFC7382845.1"/>
    <property type="molecule type" value="Genomic_DNA"/>
</dbReference>
<name>A0ABW2P492_9ACTN</name>
<dbReference type="RefSeq" id="WP_380826196.1">
    <property type="nucleotide sequence ID" value="NZ_JBHTCG010000006.1"/>
</dbReference>
<feature type="transmembrane region" description="Helical" evidence="2">
    <location>
        <begin position="43"/>
        <end position="61"/>
    </location>
</feature>
<gene>
    <name evidence="3" type="ORF">ACFQSB_11565</name>
</gene>
<feature type="region of interest" description="Disordered" evidence="1">
    <location>
        <begin position="1"/>
        <end position="38"/>
    </location>
</feature>
<protein>
    <recommendedName>
        <fullName evidence="5">DUF4190 domain-containing protein</fullName>
    </recommendedName>
</protein>
<comment type="caution">
    <text evidence="3">The sequence shown here is derived from an EMBL/GenBank/DDBJ whole genome shotgun (WGS) entry which is preliminary data.</text>
</comment>